<evidence type="ECO:0000313" key="5">
    <source>
        <dbReference type="EMBL" id="NHO68201.1"/>
    </source>
</evidence>
<comment type="catalytic activity">
    <reaction evidence="4">
        <text>chorismate = 4-hydroxybenzoate + pyruvate</text>
        <dbReference type="Rhea" id="RHEA:16505"/>
        <dbReference type="ChEBI" id="CHEBI:15361"/>
        <dbReference type="ChEBI" id="CHEBI:17879"/>
        <dbReference type="ChEBI" id="CHEBI:29748"/>
        <dbReference type="EC" id="4.1.3.40"/>
    </reaction>
</comment>
<dbReference type="PANTHER" id="PTHR38683:SF1">
    <property type="entry name" value="CHORISMATE PYRUVATE-LYASE"/>
    <property type="match status" value="1"/>
</dbReference>
<dbReference type="Pfam" id="PF04345">
    <property type="entry name" value="Chor_lyase"/>
    <property type="match status" value="1"/>
</dbReference>
<dbReference type="GO" id="GO:0005829">
    <property type="term" value="C:cytosol"/>
    <property type="evidence" value="ECO:0007669"/>
    <property type="project" value="TreeGrafter"/>
</dbReference>
<dbReference type="InterPro" id="IPR028978">
    <property type="entry name" value="Chorismate_lyase_/UTRA_dom_sf"/>
</dbReference>
<feature type="binding site" evidence="4">
    <location>
        <position position="160"/>
    </location>
    <ligand>
        <name>substrate</name>
    </ligand>
</feature>
<dbReference type="GO" id="GO:0006744">
    <property type="term" value="P:ubiquinone biosynthetic process"/>
    <property type="evidence" value="ECO:0007669"/>
    <property type="project" value="UniProtKB-UniRule"/>
</dbReference>
<protein>
    <recommendedName>
        <fullName evidence="4">Probable chorismate pyruvate-lyase</fullName>
        <shortName evidence="4">CL</shortName>
        <shortName evidence="4">CPL</shortName>
        <ecNumber evidence="4">4.1.3.40</ecNumber>
    </recommendedName>
</protein>
<dbReference type="EMBL" id="JAAONZ010000026">
    <property type="protein sequence ID" value="NHO68201.1"/>
    <property type="molecule type" value="Genomic_DNA"/>
</dbReference>
<keyword evidence="2 4" id="KW-0831">Ubiquinone biosynthesis</keyword>
<reference evidence="5" key="1">
    <citation type="submission" date="2020-03" db="EMBL/GenBank/DDBJ databases">
        <authorList>
            <person name="Guo F."/>
        </authorList>
    </citation>
    <scope>NUCLEOTIDE SEQUENCE</scope>
    <source>
        <strain evidence="5">JCM 30134</strain>
    </source>
</reference>
<dbReference type="GO" id="GO:0042866">
    <property type="term" value="P:pyruvate biosynthetic process"/>
    <property type="evidence" value="ECO:0007669"/>
    <property type="project" value="UniProtKB-UniRule"/>
</dbReference>
<dbReference type="EC" id="4.1.3.40" evidence="4"/>
<accession>A0A9E5MPT5</accession>
<dbReference type="Proteomes" id="UP000787472">
    <property type="component" value="Unassembled WGS sequence"/>
</dbReference>
<feature type="binding site" evidence="4">
    <location>
        <position position="105"/>
    </location>
    <ligand>
        <name>substrate</name>
    </ligand>
</feature>
<evidence type="ECO:0000256" key="4">
    <source>
        <dbReference type="HAMAP-Rule" id="MF_01632"/>
    </source>
</evidence>
<gene>
    <name evidence="4" type="primary">ubiC</name>
    <name evidence="5" type="ORF">G8770_21845</name>
</gene>
<dbReference type="HAMAP" id="MF_01632">
    <property type="entry name" value="UbiC"/>
    <property type="match status" value="1"/>
</dbReference>
<dbReference type="Gene3D" id="3.40.1410.10">
    <property type="entry name" value="Chorismate lyase-like"/>
    <property type="match status" value="1"/>
</dbReference>
<evidence type="ECO:0000256" key="2">
    <source>
        <dbReference type="ARBA" id="ARBA00022688"/>
    </source>
</evidence>
<dbReference type="InterPro" id="IPR007440">
    <property type="entry name" value="Chorismate--pyruvate_lyase"/>
</dbReference>
<name>A0A9E5MPT5_9GAMM</name>
<evidence type="ECO:0000313" key="6">
    <source>
        <dbReference type="Proteomes" id="UP000787472"/>
    </source>
</evidence>
<dbReference type="GO" id="GO:0008813">
    <property type="term" value="F:chorismate lyase activity"/>
    <property type="evidence" value="ECO:0007669"/>
    <property type="project" value="UniProtKB-UniRule"/>
</dbReference>
<evidence type="ECO:0000256" key="1">
    <source>
        <dbReference type="ARBA" id="ARBA00022490"/>
    </source>
</evidence>
<comment type="caution">
    <text evidence="5">The sequence shown here is derived from an EMBL/GenBank/DDBJ whole genome shotgun (WGS) entry which is preliminary data.</text>
</comment>
<dbReference type="SUPFAM" id="SSF64288">
    <property type="entry name" value="Chorismate lyase-like"/>
    <property type="match status" value="1"/>
</dbReference>
<keyword evidence="1 4" id="KW-0963">Cytoplasm</keyword>
<comment type="caution">
    <text evidence="4">Lacks conserved residue(s) required for the propagation of feature annotation.</text>
</comment>
<comment type="similarity">
    <text evidence="4">Belongs to the UbiC family.</text>
</comment>
<keyword evidence="4" id="KW-0670">Pyruvate</keyword>
<proteinExistence type="inferred from homology"/>
<keyword evidence="3 4" id="KW-0456">Lyase</keyword>
<feature type="binding site" evidence="4">
    <location>
        <position position="67"/>
    </location>
    <ligand>
        <name>substrate</name>
    </ligand>
</feature>
<comment type="pathway">
    <text evidence="4">Cofactor biosynthesis; ubiquinone biosynthesis.</text>
</comment>
<comment type="function">
    <text evidence="4">Removes the pyruvyl group from chorismate, with concomitant aromatization of the ring, to provide 4-hydroxybenzoate (4HB) for the ubiquinone pathway.</text>
</comment>
<evidence type="ECO:0000256" key="3">
    <source>
        <dbReference type="ARBA" id="ARBA00023239"/>
    </source>
</evidence>
<keyword evidence="6" id="KW-1185">Reference proteome</keyword>
<dbReference type="PANTHER" id="PTHR38683">
    <property type="entry name" value="CHORISMATE PYRUVATE-LYASE"/>
    <property type="match status" value="1"/>
</dbReference>
<organism evidence="5 6">
    <name type="scientific">Pseudomaricurvus hydrocarbonicus</name>
    <dbReference type="NCBI Taxonomy" id="1470433"/>
    <lineage>
        <taxon>Bacteria</taxon>
        <taxon>Pseudomonadati</taxon>
        <taxon>Pseudomonadota</taxon>
        <taxon>Gammaproteobacteria</taxon>
        <taxon>Cellvibrionales</taxon>
        <taxon>Cellvibrionaceae</taxon>
        <taxon>Pseudomaricurvus</taxon>
    </lineage>
</organism>
<comment type="subcellular location">
    <subcellularLocation>
        <location evidence="4">Cytoplasm</location>
    </subcellularLocation>
</comment>
<sequence length="171" mass="19146">MPPTALTLKRHTPLLSWLQDPGSLTTRLQRHSQGTFSVQVLTQHWGRAEPSEAAALGIHPRARVLIREVILQGHGQPWVWARSILPQASLTGSLRCLRKLDNRPLGGWLFKQPGLQRDPLEVTCYAVADDRLPAALVNDQALWGRRSVFYVHGKPLLVGEVFLPAFLQTLE</sequence>
<dbReference type="AlphaFoldDB" id="A0A9E5MPT5"/>